<name>A0A0A8Z7V8_ARUDO</name>
<organism evidence="1">
    <name type="scientific">Arundo donax</name>
    <name type="common">Giant reed</name>
    <name type="synonym">Donax arundinaceus</name>
    <dbReference type="NCBI Taxonomy" id="35708"/>
    <lineage>
        <taxon>Eukaryota</taxon>
        <taxon>Viridiplantae</taxon>
        <taxon>Streptophyta</taxon>
        <taxon>Embryophyta</taxon>
        <taxon>Tracheophyta</taxon>
        <taxon>Spermatophyta</taxon>
        <taxon>Magnoliopsida</taxon>
        <taxon>Liliopsida</taxon>
        <taxon>Poales</taxon>
        <taxon>Poaceae</taxon>
        <taxon>PACMAD clade</taxon>
        <taxon>Arundinoideae</taxon>
        <taxon>Arundineae</taxon>
        <taxon>Arundo</taxon>
    </lineage>
</organism>
<dbReference type="EMBL" id="GBRH01266953">
    <property type="protein sequence ID" value="JAD30942.1"/>
    <property type="molecule type" value="Transcribed_RNA"/>
</dbReference>
<accession>A0A0A8Z7V8</accession>
<sequence>MYRQFPFLYCSWYNR</sequence>
<evidence type="ECO:0000313" key="1">
    <source>
        <dbReference type="EMBL" id="JAD30942.1"/>
    </source>
</evidence>
<reference evidence="1" key="2">
    <citation type="journal article" date="2015" name="Data Brief">
        <title>Shoot transcriptome of the giant reed, Arundo donax.</title>
        <authorList>
            <person name="Barrero R.A."/>
            <person name="Guerrero F.D."/>
            <person name="Moolhuijzen P."/>
            <person name="Goolsby J.A."/>
            <person name="Tidwell J."/>
            <person name="Bellgard S.E."/>
            <person name="Bellgard M.I."/>
        </authorList>
    </citation>
    <scope>NUCLEOTIDE SEQUENCE</scope>
    <source>
        <tissue evidence="1">Shoot tissue taken approximately 20 cm above the soil surface</tissue>
    </source>
</reference>
<proteinExistence type="predicted"/>
<protein>
    <submittedName>
        <fullName evidence="1">Uncharacterized protein</fullName>
    </submittedName>
</protein>
<reference evidence="1" key="1">
    <citation type="submission" date="2014-09" db="EMBL/GenBank/DDBJ databases">
        <authorList>
            <person name="Magalhaes I.L.F."/>
            <person name="Oliveira U."/>
            <person name="Santos F.R."/>
            <person name="Vidigal T.H.D.A."/>
            <person name="Brescovit A.D."/>
            <person name="Santos A.J."/>
        </authorList>
    </citation>
    <scope>NUCLEOTIDE SEQUENCE</scope>
    <source>
        <tissue evidence="1">Shoot tissue taken approximately 20 cm above the soil surface</tissue>
    </source>
</reference>